<reference evidence="1" key="2">
    <citation type="submission" date="2025-09" db="UniProtKB">
        <authorList>
            <consortium name="Ensembl"/>
        </authorList>
    </citation>
    <scope>IDENTIFICATION</scope>
</reference>
<dbReference type="AlphaFoldDB" id="A0A8B9MCX3"/>
<sequence length="107" mass="11359">MSVLCVLLGKNEVAWQETRGIMHVNIGQEASRVGVGVAPAGMVVGATSWPSSSGNTPLAMPATADDATAGYFFQRQAGEQFSGYSSKHSWPTGDSIYIDHSAEIIWI</sequence>
<reference evidence="1" key="1">
    <citation type="submission" date="2025-08" db="UniProtKB">
        <authorList>
            <consortium name="Ensembl"/>
        </authorList>
    </citation>
    <scope>IDENTIFICATION</scope>
</reference>
<protein>
    <submittedName>
        <fullName evidence="1">Uncharacterized protein</fullName>
    </submittedName>
</protein>
<evidence type="ECO:0000313" key="2">
    <source>
        <dbReference type="Proteomes" id="UP000694541"/>
    </source>
</evidence>
<dbReference type="Ensembl" id="ENSANIT00000003599.1">
    <property type="protein sequence ID" value="ENSANIP00000003486.1"/>
    <property type="gene ID" value="ENSANIG00000002371.1"/>
</dbReference>
<keyword evidence="2" id="KW-1185">Reference proteome</keyword>
<proteinExistence type="predicted"/>
<evidence type="ECO:0000313" key="1">
    <source>
        <dbReference type="Ensembl" id="ENSANIP00000003486.1"/>
    </source>
</evidence>
<organism evidence="1 2">
    <name type="scientific">Accipiter nisus</name>
    <name type="common">Eurasian sparrowhawk</name>
    <dbReference type="NCBI Taxonomy" id="211598"/>
    <lineage>
        <taxon>Eukaryota</taxon>
        <taxon>Metazoa</taxon>
        <taxon>Chordata</taxon>
        <taxon>Craniata</taxon>
        <taxon>Vertebrata</taxon>
        <taxon>Euteleostomi</taxon>
        <taxon>Archelosauria</taxon>
        <taxon>Archosauria</taxon>
        <taxon>Dinosauria</taxon>
        <taxon>Saurischia</taxon>
        <taxon>Theropoda</taxon>
        <taxon>Coelurosauria</taxon>
        <taxon>Aves</taxon>
        <taxon>Neognathae</taxon>
        <taxon>Neoaves</taxon>
        <taxon>Telluraves</taxon>
        <taxon>Accipitrimorphae</taxon>
        <taxon>Accipitriformes</taxon>
        <taxon>Accipitridae</taxon>
        <taxon>Accipitrinae</taxon>
        <taxon>Accipiter</taxon>
    </lineage>
</organism>
<accession>A0A8B9MCX3</accession>
<dbReference type="Proteomes" id="UP000694541">
    <property type="component" value="Unplaced"/>
</dbReference>
<name>A0A8B9MCX3_9AVES</name>